<keyword evidence="1 2" id="KW-0378">Hydrolase</keyword>
<dbReference type="GO" id="GO:0008758">
    <property type="term" value="F:UDP-2,3-diacylglucosamine hydrolase activity"/>
    <property type="evidence" value="ECO:0007669"/>
    <property type="project" value="TreeGrafter"/>
</dbReference>
<evidence type="ECO:0000256" key="1">
    <source>
        <dbReference type="ARBA" id="ARBA00022801"/>
    </source>
</evidence>
<organism evidence="2 3">
    <name type="scientific">Microbacter margulisiae</name>
    <dbReference type="NCBI Taxonomy" id="1350067"/>
    <lineage>
        <taxon>Bacteria</taxon>
        <taxon>Pseudomonadati</taxon>
        <taxon>Bacteroidota</taxon>
        <taxon>Bacteroidia</taxon>
        <taxon>Bacteroidales</taxon>
        <taxon>Porphyromonadaceae</taxon>
        <taxon>Microbacter</taxon>
    </lineage>
</organism>
<keyword evidence="3" id="KW-1185">Reference proteome</keyword>
<gene>
    <name evidence="2" type="ORF">FHX64_002745</name>
</gene>
<evidence type="ECO:0000313" key="2">
    <source>
        <dbReference type="EMBL" id="MBB3188547.1"/>
    </source>
</evidence>
<dbReference type="PANTHER" id="PTHR34990">
    <property type="entry name" value="UDP-2,3-DIACYLGLUCOSAMINE HYDROLASE-RELATED"/>
    <property type="match status" value="1"/>
</dbReference>
<dbReference type="CDD" id="cd07398">
    <property type="entry name" value="MPP_YbbF-LpxH"/>
    <property type="match status" value="1"/>
</dbReference>
<accession>A0A7W5DT16</accession>
<evidence type="ECO:0000313" key="3">
    <source>
        <dbReference type="Proteomes" id="UP000544222"/>
    </source>
</evidence>
<dbReference type="InterPro" id="IPR029052">
    <property type="entry name" value="Metallo-depent_PP-like"/>
</dbReference>
<dbReference type="SUPFAM" id="SSF56300">
    <property type="entry name" value="Metallo-dependent phosphatases"/>
    <property type="match status" value="1"/>
</dbReference>
<protein>
    <submittedName>
        <fullName evidence="2">UDP-2,3-diacylglucosamine hydrolase</fullName>
        <ecNumber evidence="2">3.6.1.54</ecNumber>
    </submittedName>
</protein>
<dbReference type="AlphaFoldDB" id="A0A7W5DT16"/>
<dbReference type="Proteomes" id="UP000544222">
    <property type="component" value="Unassembled WGS sequence"/>
</dbReference>
<dbReference type="PANTHER" id="PTHR34990:SF1">
    <property type="entry name" value="UDP-2,3-DIACYLGLUCOSAMINE HYDROLASE"/>
    <property type="match status" value="1"/>
</dbReference>
<dbReference type="EC" id="3.6.1.54" evidence="2"/>
<proteinExistence type="predicted"/>
<dbReference type="GO" id="GO:0009245">
    <property type="term" value="P:lipid A biosynthetic process"/>
    <property type="evidence" value="ECO:0007669"/>
    <property type="project" value="TreeGrafter"/>
</dbReference>
<dbReference type="Gene3D" id="3.60.21.10">
    <property type="match status" value="1"/>
</dbReference>
<dbReference type="GO" id="GO:0016020">
    <property type="term" value="C:membrane"/>
    <property type="evidence" value="ECO:0007669"/>
    <property type="project" value="GOC"/>
</dbReference>
<comment type="caution">
    <text evidence="2">The sequence shown here is derived from an EMBL/GenBank/DDBJ whole genome shotgun (WGS) entry which is preliminary data.</text>
</comment>
<dbReference type="RefSeq" id="WP_183414300.1">
    <property type="nucleotide sequence ID" value="NZ_JACHYB010000002.1"/>
</dbReference>
<sequence>MTKKIYFASDAHFGSLLVKDPHEQERKMVRWLDSIRTDADEIFLMGDIFDFWFEYKKVVPKGFVRILGKLADLTDAGIKIHFFTGNHDIWTFGYLEEEIGLIVHHKPEIIERNGKHFFLAHGDRLGDHSLGVRIIQSIFHNRLCQFLFRLLPPRLGLNFGLVWSKSNRLKPKRNGYASFLGENKEILVRFAKEVATTEHIDFFVFGHRHIILDLIIKPNCRVCILGDWITHFSYGVFDGTHFSIEYFEPESNLNPL</sequence>
<dbReference type="EMBL" id="JACHYB010000002">
    <property type="protein sequence ID" value="MBB3188547.1"/>
    <property type="molecule type" value="Genomic_DNA"/>
</dbReference>
<reference evidence="2 3" key="1">
    <citation type="submission" date="2020-08" db="EMBL/GenBank/DDBJ databases">
        <title>Genomic Encyclopedia of Type Strains, Phase IV (KMG-IV): sequencing the most valuable type-strain genomes for metagenomic binning, comparative biology and taxonomic classification.</title>
        <authorList>
            <person name="Goeker M."/>
        </authorList>
    </citation>
    <scope>NUCLEOTIDE SEQUENCE [LARGE SCALE GENOMIC DNA]</scope>
    <source>
        <strain evidence="2 3">DSM 27471</strain>
    </source>
</reference>
<dbReference type="InterPro" id="IPR043461">
    <property type="entry name" value="LpxH-like"/>
</dbReference>
<name>A0A7W5DT16_9PORP</name>